<feature type="compositionally biased region" description="Acidic residues" evidence="4">
    <location>
        <begin position="23"/>
        <end position="48"/>
    </location>
</feature>
<proteinExistence type="predicted"/>
<evidence type="ECO:0000313" key="6">
    <source>
        <dbReference type="Proteomes" id="UP001360560"/>
    </source>
</evidence>
<dbReference type="PANTHER" id="PTHR14150:SF12">
    <property type="entry name" value="U3 SMALL NUCLEOLAR RNA-ASSOCIATED PROTEIN 14 HOMOLOG A"/>
    <property type="match status" value="1"/>
</dbReference>
<evidence type="ECO:0000256" key="3">
    <source>
        <dbReference type="ARBA" id="ARBA00023242"/>
    </source>
</evidence>
<feature type="region of interest" description="Disordered" evidence="4">
    <location>
        <begin position="603"/>
        <end position="635"/>
    </location>
</feature>
<dbReference type="AlphaFoldDB" id="A0AAV5QQM6"/>
<evidence type="ECO:0000256" key="2">
    <source>
        <dbReference type="ARBA" id="ARBA00022553"/>
    </source>
</evidence>
<evidence type="ECO:0000256" key="4">
    <source>
        <dbReference type="SAM" id="MobiDB-lite"/>
    </source>
</evidence>
<dbReference type="GeneID" id="90075019"/>
<feature type="compositionally biased region" description="Basic and acidic residues" evidence="4">
    <location>
        <begin position="409"/>
        <end position="419"/>
    </location>
</feature>
<feature type="compositionally biased region" description="Acidic residues" evidence="4">
    <location>
        <begin position="93"/>
        <end position="133"/>
    </location>
</feature>
<dbReference type="GO" id="GO:0006364">
    <property type="term" value="P:rRNA processing"/>
    <property type="evidence" value="ECO:0007669"/>
    <property type="project" value="InterPro"/>
</dbReference>
<feature type="compositionally biased region" description="Acidic residues" evidence="4">
    <location>
        <begin position="420"/>
        <end position="442"/>
    </location>
</feature>
<dbReference type="Pfam" id="PF04615">
    <property type="entry name" value="Utp14"/>
    <property type="match status" value="1"/>
</dbReference>
<feature type="compositionally biased region" description="Basic and acidic residues" evidence="4">
    <location>
        <begin position="515"/>
        <end position="547"/>
    </location>
</feature>
<feature type="compositionally biased region" description="Basic residues" evidence="4">
    <location>
        <begin position="548"/>
        <end position="561"/>
    </location>
</feature>
<dbReference type="GO" id="GO:0032040">
    <property type="term" value="C:small-subunit processome"/>
    <property type="evidence" value="ECO:0007669"/>
    <property type="project" value="InterPro"/>
</dbReference>
<protein>
    <submittedName>
        <fullName evidence="5">Utp14 protein</fullName>
    </submittedName>
</protein>
<sequence>MALKSTFKNGALVLLNPKTGEIASDDDSDALNDFSDESIDSDEFDSEYASDNSGEFSFDEEELRPLSEIWDMEDDKSDTESKSSIKLDAKQEELDELSSSDDEEEESEEEDSSDESNSESEEDIFADSSDEGELNTVMDKLKKSKKKSEKQKKKLITLNVKENEFGVPTNGAKLSLTEMMESANGKATLLKDADQVKPLAIPLPKRIQERNERSAAYEISKKEVDKWKDDVERIKRAEVVKFPLIGNTVENKKVSVFTMSDKPMTELESMVNGVLEESLLTDTKKEALFEQVQVAKMSKEDMIKRQNELRLMRDLLFREERKSKRIKKIKSKSYRRIKKKEMLKNKELLNEFMDDEDANAQDESRAEARMTLKFKNSSSKWAKDMLKHGMTKDKETRAEMEAMLQQGQRLREKVLGRNEDSDDDDVELEDLENASSEDEEELVEKKASVGKSGFMNMSFMKKAEAREKEKNREDIEKLRNMEQGLDIEDFDDASTKSAKVILNKGRKIFTPDATKASKELQEQNKKTVEEQKIDESHNLENSLENKFKSKSKGGKKKKNQKKSTDDNNNKGNYDPEIITEAPEEDAEEANPWLGENITKAVKKSSKVKVVDQTSTKAEKQAHKLQKSKNKSRSVASQLELIDTAATLHIGNKGFDDGSEDEGQEVETFKQKDIIKEAFAGDNVVKEFEGEKKRVIDEEDDQWVNAEQPGFNSWIGGNEKQRKKQKKDVKMKKVKGIKSADQRTDKNLKNVIFNEKVNKKNMKYQSDGVPFPYENKEQYERSLRMPIGQEWTTRGTFQRMTMPSVITKSGQVIKPLTKKSSK</sequence>
<feature type="region of interest" description="Disordered" evidence="4">
    <location>
        <begin position="705"/>
        <end position="740"/>
    </location>
</feature>
<keyword evidence="2" id="KW-0597">Phosphoprotein</keyword>
<evidence type="ECO:0000256" key="1">
    <source>
        <dbReference type="ARBA" id="ARBA00004604"/>
    </source>
</evidence>
<feature type="region of interest" description="Disordered" evidence="4">
    <location>
        <begin position="504"/>
        <end position="589"/>
    </location>
</feature>
<feature type="compositionally biased region" description="Basic residues" evidence="4">
    <location>
        <begin position="622"/>
        <end position="631"/>
    </location>
</feature>
<organism evidence="5 6">
    <name type="scientific">Saccharomycopsis crataegensis</name>
    <dbReference type="NCBI Taxonomy" id="43959"/>
    <lineage>
        <taxon>Eukaryota</taxon>
        <taxon>Fungi</taxon>
        <taxon>Dikarya</taxon>
        <taxon>Ascomycota</taxon>
        <taxon>Saccharomycotina</taxon>
        <taxon>Saccharomycetes</taxon>
        <taxon>Saccharomycopsidaceae</taxon>
        <taxon>Saccharomycopsis</taxon>
    </lineage>
</organism>
<feature type="compositionally biased region" description="Basic residues" evidence="4">
    <location>
        <begin position="142"/>
        <end position="153"/>
    </location>
</feature>
<keyword evidence="6" id="KW-1185">Reference proteome</keyword>
<feature type="compositionally biased region" description="Basic and acidic residues" evidence="4">
    <location>
        <begin position="78"/>
        <end position="92"/>
    </location>
</feature>
<dbReference type="InterPro" id="IPR006709">
    <property type="entry name" value="SSU_processome_Utp14"/>
</dbReference>
<accession>A0AAV5QQM6</accession>
<feature type="region of interest" description="Disordered" evidence="4">
    <location>
        <begin position="408"/>
        <end position="449"/>
    </location>
</feature>
<comment type="subcellular location">
    <subcellularLocation>
        <location evidence="1">Nucleus</location>
        <location evidence="1">Nucleolus</location>
    </subcellularLocation>
</comment>
<dbReference type="PANTHER" id="PTHR14150">
    <property type="entry name" value="U3 SMALL NUCLEOLAR RNA-ASSOCIATED PROTEIN 14"/>
    <property type="match status" value="1"/>
</dbReference>
<evidence type="ECO:0000313" key="5">
    <source>
        <dbReference type="EMBL" id="GMM37044.1"/>
    </source>
</evidence>
<name>A0AAV5QQM6_9ASCO</name>
<dbReference type="RefSeq" id="XP_064854040.1">
    <property type="nucleotide sequence ID" value="XM_064997968.1"/>
</dbReference>
<dbReference type="EMBL" id="BTFZ01000011">
    <property type="protein sequence ID" value="GMM37044.1"/>
    <property type="molecule type" value="Genomic_DNA"/>
</dbReference>
<feature type="region of interest" description="Disordered" evidence="4">
    <location>
        <begin position="1"/>
        <end position="153"/>
    </location>
</feature>
<reference evidence="5 6" key="1">
    <citation type="journal article" date="2023" name="Elife">
        <title>Identification of key yeast species and microbe-microbe interactions impacting larval growth of Drosophila in the wild.</title>
        <authorList>
            <person name="Mure A."/>
            <person name="Sugiura Y."/>
            <person name="Maeda R."/>
            <person name="Honda K."/>
            <person name="Sakurai N."/>
            <person name="Takahashi Y."/>
            <person name="Watada M."/>
            <person name="Katoh T."/>
            <person name="Gotoh A."/>
            <person name="Gotoh Y."/>
            <person name="Taniguchi I."/>
            <person name="Nakamura K."/>
            <person name="Hayashi T."/>
            <person name="Katayama T."/>
            <person name="Uemura T."/>
            <person name="Hattori Y."/>
        </authorList>
    </citation>
    <scope>NUCLEOTIDE SEQUENCE [LARGE SCALE GENOMIC DNA]</scope>
    <source>
        <strain evidence="5 6">SC-9</strain>
    </source>
</reference>
<comment type="caution">
    <text evidence="5">The sequence shown here is derived from an EMBL/GenBank/DDBJ whole genome shotgun (WGS) entry which is preliminary data.</text>
</comment>
<gene>
    <name evidence="5" type="ORF">DASC09_043690</name>
</gene>
<dbReference type="Proteomes" id="UP001360560">
    <property type="component" value="Unassembled WGS sequence"/>
</dbReference>
<feature type="compositionally biased region" description="Basic residues" evidence="4">
    <location>
        <begin position="720"/>
        <end position="735"/>
    </location>
</feature>
<keyword evidence="3" id="KW-0539">Nucleus</keyword>